<dbReference type="InterPro" id="IPR032065">
    <property type="entry name" value="RNF31-UBA"/>
</dbReference>
<sequence length="858" mass="96857">MMNSTGHERWRPMAISSPSTRLRSARAMPHWVHAREPNENIAPPPLPTSEPPPLDPDYEVIEFPGQAYTNAPLVTKPAAAGDGKRDGRHCDLCGCSTPTVRCDKCAQQIFCLSCDDMYHRHPKRQSHVRKALETSRFQTFRPPLPPKNEHMPAPVPPPRKNKRPGSSNSRVGTPSPDQPERAGRRHSIGSRAGSQPPESQLGMNRQDFFALEDLVQRQRTEAMKTQGLELVRLLREAEQHSFTPEDLQVAMNHCGDKNPIDWLKENWRNMIDTVVTLATNYGHERKENNIGTISVPEARDALRLHRGNVWAAVTECVEQRQKKYADLLSRGNFTREDIVTVLTANHGNTEAAYLELSKTQLKPFLMRIWGPPNGTENESGNINAENTGVNTNEIPNAVANKHPEDEDDNISVTDFVDAHSDTESDEAIIDNKKARQVRRFLAEGLVKTYEQAELAVKLMDLKFEQDEALNAAQECSTLNAALSFLQQECELCTGKYPMKQMVSMLKCIHCCCKDCAKNYFTIQITDRNINDAVCPFCKEPEMQDDDEALEYFSNLDILLKSFLDPPIHELFQRKLRDRTLMQDPNFKWCVKCCSGFIANPRQKRLVCPDCRSVTCASCRRPWEKQHEGITCEKFAEWKEANDPEIQAAGLAKHLAEHGIDCPKCKFRYSLARGGCIHFTCSQCKHEFCCGCGKTFTMGAKCTVGPNCAKLGLHAHHPRNCIFYLRDKEPAQLQELLKEHNIAFDTELPTNLKTQEQNGETLKCLVQVQKETPAGMIDTVCNGDTAEGQAGLCRQHYTEYLVGLIARHKVDPISIFDLTDIQQEIRRRGMALPAKGANTTDDEYRILCAKVVQERIPLD</sequence>
<keyword evidence="4 7" id="KW-0863">Zinc-finger</keyword>
<dbReference type="Pfam" id="PF01485">
    <property type="entry name" value="IBR"/>
    <property type="match status" value="1"/>
</dbReference>
<reference evidence="11 12" key="1">
    <citation type="submission" date="2017-12" db="EMBL/GenBank/DDBJ databases">
        <title>Hemimetabolous genomes reveal molecular basis of termite eusociality.</title>
        <authorList>
            <person name="Harrison M.C."/>
            <person name="Jongepier E."/>
            <person name="Robertson H.M."/>
            <person name="Arning N."/>
            <person name="Bitard-Feildel T."/>
            <person name="Chao H."/>
            <person name="Childers C.P."/>
            <person name="Dinh H."/>
            <person name="Doddapaneni H."/>
            <person name="Dugan S."/>
            <person name="Gowin J."/>
            <person name="Greiner C."/>
            <person name="Han Y."/>
            <person name="Hu H."/>
            <person name="Hughes D.S.T."/>
            <person name="Huylmans A.-K."/>
            <person name="Kemena C."/>
            <person name="Kremer L.P.M."/>
            <person name="Lee S.L."/>
            <person name="Lopez-Ezquerra A."/>
            <person name="Mallet L."/>
            <person name="Monroy-Kuhn J.M."/>
            <person name="Moser A."/>
            <person name="Murali S.C."/>
            <person name="Muzny D.M."/>
            <person name="Otani S."/>
            <person name="Piulachs M.-D."/>
            <person name="Poelchau M."/>
            <person name="Qu J."/>
            <person name="Schaub F."/>
            <person name="Wada-Katsumata A."/>
            <person name="Worley K.C."/>
            <person name="Xie Q."/>
            <person name="Ylla G."/>
            <person name="Poulsen M."/>
            <person name="Gibbs R.A."/>
            <person name="Schal C."/>
            <person name="Richards S."/>
            <person name="Belles X."/>
            <person name="Korb J."/>
            <person name="Bornberg-Bauer E."/>
        </authorList>
    </citation>
    <scope>NUCLEOTIDE SEQUENCE [LARGE SCALE GENOMIC DNA]</scope>
    <source>
        <tissue evidence="11">Whole body</tissue>
    </source>
</reference>
<evidence type="ECO:0000256" key="3">
    <source>
        <dbReference type="ARBA" id="ARBA00022737"/>
    </source>
</evidence>
<gene>
    <name evidence="11" type="ORF">B7P43_G05255</name>
</gene>
<feature type="domain" description="RING-type" evidence="9">
    <location>
        <begin position="489"/>
        <end position="538"/>
    </location>
</feature>
<keyword evidence="5" id="KW-0833">Ubl conjugation pathway</keyword>
<dbReference type="GO" id="GO:0008270">
    <property type="term" value="F:zinc ion binding"/>
    <property type="evidence" value="ECO:0007669"/>
    <property type="project" value="UniProtKB-KW"/>
</dbReference>
<dbReference type="AlphaFoldDB" id="A0A2J7PUR8"/>
<dbReference type="OrthoDB" id="9978677at2759"/>
<dbReference type="GO" id="GO:0036435">
    <property type="term" value="F:K48-linked polyubiquitin modification-dependent protein binding"/>
    <property type="evidence" value="ECO:0007669"/>
    <property type="project" value="TreeGrafter"/>
</dbReference>
<keyword evidence="12" id="KW-1185">Reference proteome</keyword>
<dbReference type="InterPro" id="IPR047540">
    <property type="entry name" value="BRcat_RBR_RNF31-like"/>
</dbReference>
<dbReference type="InterPro" id="IPR002867">
    <property type="entry name" value="IBR_dom"/>
</dbReference>
<keyword evidence="3" id="KW-0677">Repeat</keyword>
<dbReference type="Pfam" id="PF16678">
    <property type="entry name" value="UBA_HOIP"/>
    <property type="match status" value="1"/>
</dbReference>
<feature type="region of interest" description="Disordered" evidence="8">
    <location>
        <begin position="125"/>
        <end position="202"/>
    </location>
</feature>
<dbReference type="GO" id="GO:0061630">
    <property type="term" value="F:ubiquitin protein ligase activity"/>
    <property type="evidence" value="ECO:0007669"/>
    <property type="project" value="TreeGrafter"/>
</dbReference>
<dbReference type="GO" id="GO:0071797">
    <property type="term" value="C:LUBAC complex"/>
    <property type="evidence" value="ECO:0007669"/>
    <property type="project" value="InterPro"/>
</dbReference>
<keyword evidence="6" id="KW-0862">Zinc</keyword>
<dbReference type="InterPro" id="IPR047542">
    <property type="entry name" value="Rcat_RBR_RNF31-like"/>
</dbReference>
<dbReference type="InterPro" id="IPR026254">
    <property type="entry name" value="RNF31-like"/>
</dbReference>
<dbReference type="GO" id="GO:1990450">
    <property type="term" value="F:linear polyubiquitin binding"/>
    <property type="evidence" value="ECO:0007669"/>
    <property type="project" value="TreeGrafter"/>
</dbReference>
<dbReference type="Proteomes" id="UP000235965">
    <property type="component" value="Unassembled WGS sequence"/>
</dbReference>
<evidence type="ECO:0000259" key="9">
    <source>
        <dbReference type="PROSITE" id="PS50089"/>
    </source>
</evidence>
<dbReference type="InterPro" id="IPR047543">
    <property type="entry name" value="Bbox1_RNF31-like"/>
</dbReference>
<dbReference type="Gene3D" id="3.30.40.10">
    <property type="entry name" value="Zinc/RING finger domain, C3HC4 (zinc finger)"/>
    <property type="match status" value="1"/>
</dbReference>
<dbReference type="Pfam" id="PF18091">
    <property type="entry name" value="E3_UbLigase_RBR"/>
    <property type="match status" value="1"/>
</dbReference>
<evidence type="ECO:0000259" key="10">
    <source>
        <dbReference type="PROSITE" id="PS51873"/>
    </source>
</evidence>
<evidence type="ECO:0000256" key="4">
    <source>
        <dbReference type="ARBA" id="ARBA00022771"/>
    </source>
</evidence>
<feature type="compositionally biased region" description="Basic and acidic residues" evidence="8">
    <location>
        <begin position="1"/>
        <end position="11"/>
    </location>
</feature>
<dbReference type="Gene3D" id="6.10.140.1100">
    <property type="match status" value="1"/>
</dbReference>
<dbReference type="InterPro" id="IPR013083">
    <property type="entry name" value="Znf_RING/FYVE/PHD"/>
</dbReference>
<evidence type="ECO:0000256" key="6">
    <source>
        <dbReference type="ARBA" id="ARBA00022833"/>
    </source>
</evidence>
<evidence type="ECO:0000313" key="12">
    <source>
        <dbReference type="Proteomes" id="UP000235965"/>
    </source>
</evidence>
<dbReference type="InterPro" id="IPR041031">
    <property type="entry name" value="RNF31_C"/>
</dbReference>
<dbReference type="SUPFAM" id="SSF57850">
    <property type="entry name" value="RING/U-box"/>
    <property type="match status" value="3"/>
</dbReference>
<dbReference type="CDD" id="cd19815">
    <property type="entry name" value="Bbox1_HOIP"/>
    <property type="match status" value="1"/>
</dbReference>
<dbReference type="GO" id="GO:0070530">
    <property type="term" value="F:K63-linked polyubiquitin modification-dependent protein binding"/>
    <property type="evidence" value="ECO:0007669"/>
    <property type="project" value="TreeGrafter"/>
</dbReference>
<evidence type="ECO:0000256" key="5">
    <source>
        <dbReference type="ARBA" id="ARBA00022786"/>
    </source>
</evidence>
<proteinExistence type="predicted"/>
<dbReference type="PANTHER" id="PTHR16004:SF2">
    <property type="entry name" value="E3 UBIQUITIN-PROTEIN LIGASE LUBEL"/>
    <property type="match status" value="1"/>
</dbReference>
<feature type="compositionally biased region" description="Polar residues" evidence="8">
    <location>
        <begin position="192"/>
        <end position="202"/>
    </location>
</feature>
<dbReference type="Gene3D" id="1.10.8.10">
    <property type="entry name" value="DNA helicase RuvA subunit, C-terminal domain"/>
    <property type="match status" value="1"/>
</dbReference>
<dbReference type="CDD" id="cd20337">
    <property type="entry name" value="BRcat_RBR_HOIP"/>
    <property type="match status" value="1"/>
</dbReference>
<evidence type="ECO:0000313" key="11">
    <source>
        <dbReference type="EMBL" id="PNF20077.1"/>
    </source>
</evidence>
<dbReference type="EMBL" id="NEVH01021193">
    <property type="protein sequence ID" value="PNF20077.1"/>
    <property type="molecule type" value="Genomic_DNA"/>
</dbReference>
<dbReference type="SMART" id="SM00647">
    <property type="entry name" value="IBR"/>
    <property type="match status" value="2"/>
</dbReference>
<dbReference type="Pfam" id="PF22191">
    <property type="entry name" value="IBR_1"/>
    <property type="match status" value="1"/>
</dbReference>
<evidence type="ECO:0000256" key="7">
    <source>
        <dbReference type="PROSITE-ProRule" id="PRU00175"/>
    </source>
</evidence>
<evidence type="ECO:0000256" key="2">
    <source>
        <dbReference type="ARBA" id="ARBA00022723"/>
    </source>
</evidence>
<accession>A0A2J7PUR8</accession>
<evidence type="ECO:0000256" key="8">
    <source>
        <dbReference type="SAM" id="MobiDB-lite"/>
    </source>
</evidence>
<keyword evidence="2" id="KW-0479">Metal-binding</keyword>
<organism evidence="11 12">
    <name type="scientific">Cryptotermes secundus</name>
    <dbReference type="NCBI Taxonomy" id="105785"/>
    <lineage>
        <taxon>Eukaryota</taxon>
        <taxon>Metazoa</taxon>
        <taxon>Ecdysozoa</taxon>
        <taxon>Arthropoda</taxon>
        <taxon>Hexapoda</taxon>
        <taxon>Insecta</taxon>
        <taxon>Pterygota</taxon>
        <taxon>Neoptera</taxon>
        <taxon>Polyneoptera</taxon>
        <taxon>Dictyoptera</taxon>
        <taxon>Blattodea</taxon>
        <taxon>Blattoidea</taxon>
        <taxon>Termitoidae</taxon>
        <taxon>Kalotermitidae</taxon>
        <taxon>Cryptotermitinae</taxon>
        <taxon>Cryptotermes</taxon>
    </lineage>
</organism>
<feature type="region of interest" description="Disordered" evidence="8">
    <location>
        <begin position="1"/>
        <end position="26"/>
    </location>
</feature>
<dbReference type="PROSITE" id="PS50089">
    <property type="entry name" value="ZF_RING_2"/>
    <property type="match status" value="1"/>
</dbReference>
<evidence type="ECO:0008006" key="13">
    <source>
        <dbReference type="Google" id="ProtNLM"/>
    </source>
</evidence>
<keyword evidence="1" id="KW-0808">Transferase</keyword>
<comment type="caution">
    <text evidence="11">The sequence shown here is derived from an EMBL/GenBank/DDBJ whole genome shotgun (WGS) entry which is preliminary data.</text>
</comment>
<feature type="domain" description="RING-type" evidence="10">
    <location>
        <begin position="485"/>
        <end position="724"/>
    </location>
</feature>
<evidence type="ECO:0000256" key="1">
    <source>
        <dbReference type="ARBA" id="ARBA00022679"/>
    </source>
</evidence>
<dbReference type="GO" id="GO:0097039">
    <property type="term" value="P:protein linear polyubiquitination"/>
    <property type="evidence" value="ECO:0007669"/>
    <property type="project" value="TreeGrafter"/>
</dbReference>
<dbReference type="PANTHER" id="PTHR16004">
    <property type="entry name" value="RING FINGER PROTEIN 31-RELATED"/>
    <property type="match status" value="1"/>
</dbReference>
<dbReference type="CDD" id="cd20351">
    <property type="entry name" value="Rcat_RBR_HOIP"/>
    <property type="match status" value="1"/>
</dbReference>
<dbReference type="InterPro" id="IPR044066">
    <property type="entry name" value="TRIAD_supradom"/>
</dbReference>
<protein>
    <recommendedName>
        <fullName evidence="13">RING-type domain-containing protein</fullName>
    </recommendedName>
</protein>
<dbReference type="InterPro" id="IPR001841">
    <property type="entry name" value="Znf_RING"/>
</dbReference>
<dbReference type="PROSITE" id="PS51873">
    <property type="entry name" value="TRIAD"/>
    <property type="match status" value="1"/>
</dbReference>
<name>A0A2J7PUR8_9NEOP</name>